<gene>
    <name evidence="1" type="ORF">LCGC14_1099690</name>
</gene>
<dbReference type="AlphaFoldDB" id="A0A0F9MXP6"/>
<dbReference type="EMBL" id="LAZR01004944">
    <property type="protein sequence ID" value="KKN04212.1"/>
    <property type="molecule type" value="Genomic_DNA"/>
</dbReference>
<organism evidence="1">
    <name type="scientific">marine sediment metagenome</name>
    <dbReference type="NCBI Taxonomy" id="412755"/>
    <lineage>
        <taxon>unclassified sequences</taxon>
        <taxon>metagenomes</taxon>
        <taxon>ecological metagenomes</taxon>
    </lineage>
</organism>
<comment type="caution">
    <text evidence="1">The sequence shown here is derived from an EMBL/GenBank/DDBJ whole genome shotgun (WGS) entry which is preliminary data.</text>
</comment>
<proteinExistence type="predicted"/>
<name>A0A0F9MXP6_9ZZZZ</name>
<evidence type="ECO:0000313" key="1">
    <source>
        <dbReference type="EMBL" id="KKN04212.1"/>
    </source>
</evidence>
<sequence length="292" mass="30132">MTATLETAGATTSISRGKVITAGVDTKSAYVELIASTANTNLGIWVCLEAGEAAKNWAVDIATGAAGLEVIFLNDLIYGLRRPRTGLVWYYFPIASIASGTRISARAQCDSSPGLEVIYITAILSTESMLDITAPTYERSITSIPATRPYFDDVDPGATLNTKGAYTELIASASANLQLVTLKFGSSDNDAISENHQLVDIAKGDAGSEVVVVSNLPLAASAAWDQALPISIALPGNPFQGERISMRSQCSINDATDRLFGVGYYGAIGTAVSGGGSGGGIKLAGRGGGLVG</sequence>
<reference evidence="1" key="1">
    <citation type="journal article" date="2015" name="Nature">
        <title>Complex archaea that bridge the gap between prokaryotes and eukaryotes.</title>
        <authorList>
            <person name="Spang A."/>
            <person name="Saw J.H."/>
            <person name="Jorgensen S.L."/>
            <person name="Zaremba-Niedzwiedzka K."/>
            <person name="Martijn J."/>
            <person name="Lind A.E."/>
            <person name="van Eijk R."/>
            <person name="Schleper C."/>
            <person name="Guy L."/>
            <person name="Ettema T.J."/>
        </authorList>
    </citation>
    <scope>NUCLEOTIDE SEQUENCE</scope>
</reference>
<protein>
    <submittedName>
        <fullName evidence="1">Uncharacterized protein</fullName>
    </submittedName>
</protein>
<accession>A0A0F9MXP6</accession>